<sequence length="132" mass="14791">MLNNLFVYGTLCPEGTNHHVLSDVHGQWFPASIQAIRTDRGWGSASGYPGIELSDSVKDRVEGWLLKAEDLSHFLPKLDAFEGSGYQRVIVEVEYHSESRTEPMHTTAFAYELCFSHQPDATGPSQFVAKNY</sequence>
<dbReference type="AlphaFoldDB" id="A0AA47KLT3"/>
<dbReference type="CDD" id="cd06661">
    <property type="entry name" value="GGCT_like"/>
    <property type="match status" value="1"/>
</dbReference>
<name>A0AA47KLT3_9GAMM</name>
<dbReference type="Pfam" id="PF06094">
    <property type="entry name" value="GGACT"/>
    <property type="match status" value="1"/>
</dbReference>
<dbReference type="EMBL" id="CP114588">
    <property type="protein sequence ID" value="WBA09249.1"/>
    <property type="molecule type" value="Genomic_DNA"/>
</dbReference>
<accession>A0AA47KLT3</accession>
<dbReference type="InterPro" id="IPR013024">
    <property type="entry name" value="GGCT-like"/>
</dbReference>
<gene>
    <name evidence="2" type="ORF">N8M53_03290</name>
</gene>
<proteinExistence type="predicted"/>
<evidence type="ECO:0000313" key="3">
    <source>
        <dbReference type="Proteomes" id="UP001164748"/>
    </source>
</evidence>
<dbReference type="InterPro" id="IPR036568">
    <property type="entry name" value="GGCT-like_sf"/>
</dbReference>
<dbReference type="InterPro" id="IPR009288">
    <property type="entry name" value="AIG2-like_dom"/>
</dbReference>
<dbReference type="SUPFAM" id="SSF110857">
    <property type="entry name" value="Gamma-glutamyl cyclotransferase-like"/>
    <property type="match status" value="1"/>
</dbReference>
<organism evidence="2 3">
    <name type="scientific">Salinivibrio kushneri</name>
    <dbReference type="NCBI Taxonomy" id="1908198"/>
    <lineage>
        <taxon>Bacteria</taxon>
        <taxon>Pseudomonadati</taxon>
        <taxon>Pseudomonadota</taxon>
        <taxon>Gammaproteobacteria</taxon>
        <taxon>Vibrionales</taxon>
        <taxon>Vibrionaceae</taxon>
        <taxon>Salinivibrio</taxon>
    </lineage>
</organism>
<evidence type="ECO:0000313" key="2">
    <source>
        <dbReference type="EMBL" id="WBA09249.1"/>
    </source>
</evidence>
<dbReference type="Gene3D" id="3.10.490.10">
    <property type="entry name" value="Gamma-glutamyl cyclotransferase-like"/>
    <property type="match status" value="1"/>
</dbReference>
<dbReference type="Proteomes" id="UP001164748">
    <property type="component" value="Chromosome"/>
</dbReference>
<feature type="domain" description="Gamma-glutamylcyclotransferase AIG2-like" evidence="1">
    <location>
        <begin position="5"/>
        <end position="113"/>
    </location>
</feature>
<protein>
    <submittedName>
        <fullName evidence="2">Gamma-glutamylcyclotransferase</fullName>
    </submittedName>
</protein>
<dbReference type="RefSeq" id="WP_269579474.1">
    <property type="nucleotide sequence ID" value="NZ_CP114588.1"/>
</dbReference>
<evidence type="ECO:0000259" key="1">
    <source>
        <dbReference type="Pfam" id="PF06094"/>
    </source>
</evidence>
<reference evidence="2" key="1">
    <citation type="submission" date="2022-09" db="EMBL/GenBank/DDBJ databases">
        <authorList>
            <person name="Li Z.-J."/>
        </authorList>
    </citation>
    <scope>NUCLEOTIDE SEQUENCE</scope>
    <source>
        <strain evidence="2">TGB11</strain>
    </source>
</reference>